<dbReference type="Proteomes" id="UP000078454">
    <property type="component" value="Unassembled WGS sequence"/>
</dbReference>
<dbReference type="STRING" id="1850517.A8708_33120"/>
<feature type="region of interest" description="Disordered" evidence="1">
    <location>
        <begin position="1"/>
        <end position="70"/>
    </location>
</feature>
<accession>A0A197ZWX7</accession>
<evidence type="ECO:0000256" key="1">
    <source>
        <dbReference type="SAM" id="MobiDB-lite"/>
    </source>
</evidence>
<evidence type="ECO:0000313" key="3">
    <source>
        <dbReference type="Proteomes" id="UP000078454"/>
    </source>
</evidence>
<name>A0A197ZWX7_9BACL</name>
<gene>
    <name evidence="2" type="ORF">A8708_33120</name>
</gene>
<reference evidence="2 3" key="1">
    <citation type="submission" date="2016-05" db="EMBL/GenBank/DDBJ databases">
        <title>Paenibacillus sp. 1ZS3-15 nov., isolated from the rhizosphere soil.</title>
        <authorList>
            <person name="Zhang X.X."/>
            <person name="Zhang J."/>
        </authorList>
    </citation>
    <scope>NUCLEOTIDE SEQUENCE [LARGE SCALE GENOMIC DNA]</scope>
    <source>
        <strain evidence="2 3">1ZS3-15</strain>
    </source>
</reference>
<sequence length="70" mass="7178">MCPACRGGAKPEIAPEKGAMVVPRAVEPPDKARNGPYSTARPRSGGAKPEIAPEKGAMAVSRAVEPPNKA</sequence>
<evidence type="ECO:0000313" key="2">
    <source>
        <dbReference type="EMBL" id="OAS13228.1"/>
    </source>
</evidence>
<dbReference type="AlphaFoldDB" id="A0A197ZWX7"/>
<protein>
    <submittedName>
        <fullName evidence="2">Uncharacterized protein</fullName>
    </submittedName>
</protein>
<dbReference type="EMBL" id="LYPB01000096">
    <property type="protein sequence ID" value="OAS13228.1"/>
    <property type="molecule type" value="Genomic_DNA"/>
</dbReference>
<comment type="caution">
    <text evidence="2">The sequence shown here is derived from an EMBL/GenBank/DDBJ whole genome shotgun (WGS) entry which is preliminary data.</text>
</comment>
<keyword evidence="3" id="KW-1185">Reference proteome</keyword>
<proteinExistence type="predicted"/>
<organism evidence="2 3">
    <name type="scientific">Paenibacillus oryzisoli</name>
    <dbReference type="NCBI Taxonomy" id="1850517"/>
    <lineage>
        <taxon>Bacteria</taxon>
        <taxon>Bacillati</taxon>
        <taxon>Bacillota</taxon>
        <taxon>Bacilli</taxon>
        <taxon>Bacillales</taxon>
        <taxon>Paenibacillaceae</taxon>
        <taxon>Paenibacillus</taxon>
    </lineage>
</organism>